<evidence type="ECO:0000256" key="2">
    <source>
        <dbReference type="ARBA" id="ARBA00023043"/>
    </source>
</evidence>
<dbReference type="Gene3D" id="1.25.40.20">
    <property type="entry name" value="Ankyrin repeat-containing domain"/>
    <property type="match status" value="3"/>
</dbReference>
<feature type="repeat" description="ANK" evidence="3">
    <location>
        <begin position="870"/>
        <end position="902"/>
    </location>
</feature>
<evidence type="ECO:0000259" key="6">
    <source>
        <dbReference type="Pfam" id="PF24883"/>
    </source>
</evidence>
<dbReference type="Pfam" id="PF12796">
    <property type="entry name" value="Ank_2"/>
    <property type="match status" value="2"/>
</dbReference>
<dbReference type="InterPro" id="IPR035994">
    <property type="entry name" value="Nucleoside_phosphorylase_sf"/>
</dbReference>
<comment type="caution">
    <text evidence="7">The sequence shown here is derived from an EMBL/GenBank/DDBJ whole genome shotgun (WGS) entry which is preliminary data.</text>
</comment>
<keyword evidence="1" id="KW-0677">Repeat</keyword>
<feature type="repeat" description="ANK" evidence="3">
    <location>
        <begin position="903"/>
        <end position="935"/>
    </location>
</feature>
<evidence type="ECO:0008006" key="9">
    <source>
        <dbReference type="Google" id="ProtNLM"/>
    </source>
</evidence>
<dbReference type="GeneID" id="85330335"/>
<proteinExistence type="predicted"/>
<feature type="domain" description="Nephrocystin 3-like N-terminal" evidence="6">
    <location>
        <begin position="387"/>
        <end position="477"/>
    </location>
</feature>
<feature type="domain" description="Nucleoside phosphorylase" evidence="4">
    <location>
        <begin position="14"/>
        <end position="128"/>
    </location>
</feature>
<reference evidence="7" key="1">
    <citation type="submission" date="2023-06" db="EMBL/GenBank/DDBJ databases">
        <title>Genome-scale phylogeny and comparative genomics of the fungal order Sordariales.</title>
        <authorList>
            <consortium name="Lawrence Berkeley National Laboratory"/>
            <person name="Hensen N."/>
            <person name="Bonometti L."/>
            <person name="Westerberg I."/>
            <person name="Brannstrom I.O."/>
            <person name="Guillou S."/>
            <person name="Cros-Aarteil S."/>
            <person name="Calhoun S."/>
            <person name="Haridas S."/>
            <person name="Kuo A."/>
            <person name="Mondo S."/>
            <person name="Pangilinan J."/>
            <person name="Riley R."/>
            <person name="LaButti K."/>
            <person name="Andreopoulos B."/>
            <person name="Lipzen A."/>
            <person name="Chen C."/>
            <person name="Yanf M."/>
            <person name="Daum C."/>
            <person name="Ng V."/>
            <person name="Clum A."/>
            <person name="Steindorff A."/>
            <person name="Ohm R."/>
            <person name="Martin F."/>
            <person name="Silar P."/>
            <person name="Natvig D."/>
            <person name="Lalanne C."/>
            <person name="Gautier V."/>
            <person name="Ament-velasquez S.L."/>
            <person name="Kruys A."/>
            <person name="Hutchinson M.I."/>
            <person name="Powell A.J."/>
            <person name="Barry K."/>
            <person name="Miller A.N."/>
            <person name="Grigoriev I.V."/>
            <person name="Debuchy R."/>
            <person name="Gladieux P."/>
            <person name="Thoren M.H."/>
            <person name="Johannesson H."/>
        </authorList>
    </citation>
    <scope>NUCLEOTIDE SEQUENCE</scope>
    <source>
        <strain evidence="7">SMH2392-1A</strain>
    </source>
</reference>
<evidence type="ECO:0000313" key="8">
    <source>
        <dbReference type="Proteomes" id="UP001172101"/>
    </source>
</evidence>
<keyword evidence="2 3" id="KW-0040">ANK repeat</keyword>
<dbReference type="PROSITE" id="PS50088">
    <property type="entry name" value="ANK_REPEAT"/>
    <property type="match status" value="4"/>
</dbReference>
<dbReference type="InterPro" id="IPR036770">
    <property type="entry name" value="Ankyrin_rpt-contain_sf"/>
</dbReference>
<dbReference type="Pfam" id="PF13637">
    <property type="entry name" value="Ank_4"/>
    <property type="match status" value="1"/>
</dbReference>
<evidence type="ECO:0000256" key="1">
    <source>
        <dbReference type="ARBA" id="ARBA00022737"/>
    </source>
</evidence>
<dbReference type="Pfam" id="PF23239">
    <property type="entry name" value="DUF7069"/>
    <property type="match status" value="1"/>
</dbReference>
<dbReference type="InterPro" id="IPR055497">
    <property type="entry name" value="DUF7069"/>
</dbReference>
<organism evidence="7 8">
    <name type="scientific">Lasiosphaeria miniovina</name>
    <dbReference type="NCBI Taxonomy" id="1954250"/>
    <lineage>
        <taxon>Eukaryota</taxon>
        <taxon>Fungi</taxon>
        <taxon>Dikarya</taxon>
        <taxon>Ascomycota</taxon>
        <taxon>Pezizomycotina</taxon>
        <taxon>Sordariomycetes</taxon>
        <taxon>Sordariomycetidae</taxon>
        <taxon>Sordariales</taxon>
        <taxon>Lasiosphaeriaceae</taxon>
        <taxon>Lasiosphaeria</taxon>
    </lineage>
</organism>
<dbReference type="Gene3D" id="3.40.50.1580">
    <property type="entry name" value="Nucleoside phosphorylase domain"/>
    <property type="match status" value="1"/>
</dbReference>
<evidence type="ECO:0000259" key="4">
    <source>
        <dbReference type="Pfam" id="PF01048"/>
    </source>
</evidence>
<dbReference type="Pfam" id="PF01048">
    <property type="entry name" value="PNP_UDP_1"/>
    <property type="match status" value="1"/>
</dbReference>
<dbReference type="GO" id="GO:0009116">
    <property type="term" value="P:nucleoside metabolic process"/>
    <property type="evidence" value="ECO:0007669"/>
    <property type="project" value="InterPro"/>
</dbReference>
<dbReference type="SMART" id="SM00248">
    <property type="entry name" value="ANK"/>
    <property type="match status" value="8"/>
</dbReference>
<name>A0AA40DYJ8_9PEZI</name>
<dbReference type="EMBL" id="JAUIRO010000004">
    <property type="protein sequence ID" value="KAK0717711.1"/>
    <property type="molecule type" value="Genomic_DNA"/>
</dbReference>
<dbReference type="InterPro" id="IPR000845">
    <property type="entry name" value="Nucleoside_phosphorylase_d"/>
</dbReference>
<evidence type="ECO:0000259" key="5">
    <source>
        <dbReference type="Pfam" id="PF23239"/>
    </source>
</evidence>
<dbReference type="Proteomes" id="UP001172101">
    <property type="component" value="Unassembled WGS sequence"/>
</dbReference>
<dbReference type="AlphaFoldDB" id="A0AA40DYJ8"/>
<dbReference type="Pfam" id="PF24883">
    <property type="entry name" value="NPHP3_N"/>
    <property type="match status" value="1"/>
</dbReference>
<feature type="repeat" description="ANK" evidence="3">
    <location>
        <begin position="936"/>
        <end position="968"/>
    </location>
</feature>
<protein>
    <recommendedName>
        <fullName evidence="9">Nucleoside phosphorylase domain-containing protein</fullName>
    </recommendedName>
</protein>
<accession>A0AA40DYJ8</accession>
<dbReference type="SUPFAM" id="SSF48403">
    <property type="entry name" value="Ankyrin repeat"/>
    <property type="match status" value="1"/>
</dbReference>
<sequence length="1064" mass="119169">MATHPIPDNRHQFEIAIVCAWDREYNAVCRLVDRFCDEDYGRAERDPNVYKTGRIGGFDVVLVLLSGVGKRAAASAAAGLRLSYPNLNLVLLTGICGGVPLTKMGEEVLLGDVVISKSVVQYDLGRQYPDTFATEDSPEDRLGKPNTNILDFVALLETEPERERLRQRTDFFLQAMQSSSEAQTSGGASYQYPGAATDRLTLPYNAFATIGAKSQTRFVGCDDRFLVRRKRVVMNLQLEREGRGKEAQAPSIFVGCVGSADTVLKLGEYRDRIAKTYGIVAFEMESAGGVCDYADSHKNKSWQDFAAATAACTVKAMLERYPQTTDRPQIRGNETNNVLERLSSLQNEAHKNRNPRRAGGTCEWFTSHALFRGWQEKTSGLIWDDCEEQKTLESALRCILRQLLCQRPALLSPKTIDKLKGGGEFWTSRQFWDILLDVSSGPDSGEIICILDALDEYNGGQSELVEWLGELYKSEPSSSSINGENQAEADMISHEIEIVIRKRTEELGKMLELEADDSQLLGNELIAVKNRTYLWVHLVFEVMKKYVPLTQGDLLTKIRSLPNTVEAAYDKILRSSPDRGQAEKLLHIIVAARLPLSLREVATALAIEDGHKSRRDIKFISENQFHQTIRDICGLFVSVIDSRLYLLHQTARQFLIRPPSPQPSTFEWQYSLCPAESHHILSEICIRYLLLDDFAEPAYYKNPETLDNEKCQITHLFLETFTPLMVASYFGLDEVVRQLCKAKDIGLDGLDGIYSRSALSWASENGHGSVVELILGRIPKIKIALGLSTVVNKKDSRRRSPLWYSAVNGHDKTVGMLLEKGAKINSKDVYGQTPLLWVEHNRHYPVMELLRKKGVKPELKEDDLELKDGLGRTQLWRAAFEGDQATVRLLLDKGAKIEAKDTWGTTPLAMACKHDHEDIVKQLLDKGANFEAKDDKGRALLMVAFTSGSDASFKLLLDKGANFEAKDNEGMMPLLFASRFGYEVIVTLLLNKGPRSSVLLLSQTVSRIYHSTGTRKNRKPSPRPTLNVITIEARNDALVIPNSRAARAVWRSKLAFVALFLARI</sequence>
<dbReference type="PROSITE" id="PS50297">
    <property type="entry name" value="ANK_REP_REGION"/>
    <property type="match status" value="4"/>
</dbReference>
<evidence type="ECO:0000313" key="7">
    <source>
        <dbReference type="EMBL" id="KAK0717711.1"/>
    </source>
</evidence>
<gene>
    <name evidence="7" type="ORF">B0T26DRAFT_802768</name>
</gene>
<keyword evidence="8" id="KW-1185">Reference proteome</keyword>
<dbReference type="PANTHER" id="PTHR24198:SF165">
    <property type="entry name" value="ANKYRIN REPEAT-CONTAINING PROTEIN-RELATED"/>
    <property type="match status" value="1"/>
</dbReference>
<dbReference type="RefSeq" id="XP_060296504.1">
    <property type="nucleotide sequence ID" value="XM_060447065.1"/>
</dbReference>
<dbReference type="InterPro" id="IPR002110">
    <property type="entry name" value="Ankyrin_rpt"/>
</dbReference>
<dbReference type="PANTHER" id="PTHR24198">
    <property type="entry name" value="ANKYRIN REPEAT AND PROTEIN KINASE DOMAIN-CONTAINING PROTEIN"/>
    <property type="match status" value="1"/>
</dbReference>
<dbReference type="SUPFAM" id="SSF53167">
    <property type="entry name" value="Purine and uridine phosphorylases"/>
    <property type="match status" value="1"/>
</dbReference>
<dbReference type="GO" id="GO:0003824">
    <property type="term" value="F:catalytic activity"/>
    <property type="evidence" value="ECO:0007669"/>
    <property type="project" value="InterPro"/>
</dbReference>
<evidence type="ECO:0000256" key="3">
    <source>
        <dbReference type="PROSITE-ProRule" id="PRU00023"/>
    </source>
</evidence>
<feature type="repeat" description="ANK" evidence="3">
    <location>
        <begin position="797"/>
        <end position="829"/>
    </location>
</feature>
<feature type="domain" description="DUF7069" evidence="5">
    <location>
        <begin position="492"/>
        <end position="543"/>
    </location>
</feature>
<dbReference type="InterPro" id="IPR056884">
    <property type="entry name" value="NPHP3-like_N"/>
</dbReference>